<protein>
    <submittedName>
        <fullName evidence="2">Uncharacterized protein</fullName>
    </submittedName>
</protein>
<proteinExistence type="predicted"/>
<keyword evidence="1" id="KW-0472">Membrane</keyword>
<comment type="caution">
    <text evidence="2">The sequence shown here is derived from an EMBL/GenBank/DDBJ whole genome shotgun (WGS) entry which is preliminary data.</text>
</comment>
<name>A0A0F9NDT6_9ZZZZ</name>
<gene>
    <name evidence="2" type="ORF">LCGC14_0963730</name>
</gene>
<accession>A0A0F9NDT6</accession>
<evidence type="ECO:0000256" key="1">
    <source>
        <dbReference type="SAM" id="Phobius"/>
    </source>
</evidence>
<reference evidence="2" key="1">
    <citation type="journal article" date="2015" name="Nature">
        <title>Complex archaea that bridge the gap between prokaryotes and eukaryotes.</title>
        <authorList>
            <person name="Spang A."/>
            <person name="Saw J.H."/>
            <person name="Jorgensen S.L."/>
            <person name="Zaremba-Niedzwiedzka K."/>
            <person name="Martijn J."/>
            <person name="Lind A.E."/>
            <person name="van Eijk R."/>
            <person name="Schleper C."/>
            <person name="Guy L."/>
            <person name="Ettema T.J."/>
        </authorList>
    </citation>
    <scope>NUCLEOTIDE SEQUENCE</scope>
</reference>
<evidence type="ECO:0000313" key="2">
    <source>
        <dbReference type="EMBL" id="KKN17660.1"/>
    </source>
</evidence>
<sequence>MSDTNLPPSITSPVSRDEFDKERKRIDYILIAVNLVLLLGFVTLLVTVSGLVMDASRFKAETYQNLVNQVSNNNYKVDQLISSSYCKDFSSSVGK</sequence>
<keyword evidence="1" id="KW-1133">Transmembrane helix</keyword>
<feature type="transmembrane region" description="Helical" evidence="1">
    <location>
        <begin position="28"/>
        <end position="52"/>
    </location>
</feature>
<dbReference type="AlphaFoldDB" id="A0A0F9NDT6"/>
<dbReference type="EMBL" id="LAZR01003501">
    <property type="protein sequence ID" value="KKN17660.1"/>
    <property type="molecule type" value="Genomic_DNA"/>
</dbReference>
<keyword evidence="1" id="KW-0812">Transmembrane</keyword>
<organism evidence="2">
    <name type="scientific">marine sediment metagenome</name>
    <dbReference type="NCBI Taxonomy" id="412755"/>
    <lineage>
        <taxon>unclassified sequences</taxon>
        <taxon>metagenomes</taxon>
        <taxon>ecological metagenomes</taxon>
    </lineage>
</organism>